<evidence type="ECO:0000313" key="2">
    <source>
        <dbReference type="EMBL" id="KAL1886120.1"/>
    </source>
</evidence>
<dbReference type="Proteomes" id="UP001583193">
    <property type="component" value="Unassembled WGS sequence"/>
</dbReference>
<reference evidence="2 3" key="1">
    <citation type="journal article" date="2024" name="IMA Fungus">
        <title>IMA Genome - F19 : A genome assembly and annotation guide to empower mycologists, including annotated draft genome sequences of Ceratocystis pirilliformis, Diaporthe australafricana, Fusarium ophioides, Paecilomyces lecythidis, and Sporothrix stenoceras.</title>
        <authorList>
            <person name="Aylward J."/>
            <person name="Wilson A.M."/>
            <person name="Visagie C.M."/>
            <person name="Spraker J."/>
            <person name="Barnes I."/>
            <person name="Buitendag C."/>
            <person name="Ceriani C."/>
            <person name="Del Mar Angel L."/>
            <person name="du Plessis D."/>
            <person name="Fuchs T."/>
            <person name="Gasser K."/>
            <person name="Kramer D."/>
            <person name="Li W."/>
            <person name="Munsamy K."/>
            <person name="Piso A."/>
            <person name="Price J.L."/>
            <person name="Sonnekus B."/>
            <person name="Thomas C."/>
            <person name="van der Nest A."/>
            <person name="van Dijk A."/>
            <person name="van Heerden A."/>
            <person name="van Vuuren N."/>
            <person name="Yilmaz N."/>
            <person name="Duong T.A."/>
            <person name="van der Merwe N.A."/>
            <person name="Wingfield M.J."/>
            <person name="Wingfield B.D."/>
        </authorList>
    </citation>
    <scope>NUCLEOTIDE SEQUENCE [LARGE SCALE GENOMIC DNA]</scope>
    <source>
        <strain evidence="2 3">CMW 18167</strain>
    </source>
</reference>
<dbReference type="InterPro" id="IPR004843">
    <property type="entry name" value="Calcineurin-like_PHP"/>
</dbReference>
<keyword evidence="3" id="KW-1185">Reference proteome</keyword>
<dbReference type="EMBL" id="JAVDPF010000001">
    <property type="protein sequence ID" value="KAL1886120.1"/>
    <property type="molecule type" value="Genomic_DNA"/>
</dbReference>
<dbReference type="PANTHER" id="PTHR37844:SF2">
    <property type="entry name" value="SER_THR PROTEIN PHOSPHATASE SUPERFAMILY (AFU_ORTHOLOGUE AFUA_1G14840)"/>
    <property type="match status" value="1"/>
</dbReference>
<feature type="domain" description="Calcineurin-like phosphoesterase" evidence="1">
    <location>
        <begin position="26"/>
        <end position="247"/>
    </location>
</feature>
<accession>A0ABR3YCS9</accession>
<evidence type="ECO:0000313" key="3">
    <source>
        <dbReference type="Proteomes" id="UP001583193"/>
    </source>
</evidence>
<organism evidence="2 3">
    <name type="scientific">Paecilomyces lecythidis</name>
    <dbReference type="NCBI Taxonomy" id="3004212"/>
    <lineage>
        <taxon>Eukaryota</taxon>
        <taxon>Fungi</taxon>
        <taxon>Dikarya</taxon>
        <taxon>Ascomycota</taxon>
        <taxon>Pezizomycotina</taxon>
        <taxon>Eurotiomycetes</taxon>
        <taxon>Eurotiomycetidae</taxon>
        <taxon>Eurotiales</taxon>
        <taxon>Thermoascaceae</taxon>
        <taxon>Paecilomyces</taxon>
    </lineage>
</organism>
<evidence type="ECO:0000259" key="1">
    <source>
        <dbReference type="Pfam" id="PF00149"/>
    </source>
</evidence>
<dbReference type="InterPro" id="IPR029052">
    <property type="entry name" value="Metallo-depent_PP-like"/>
</dbReference>
<protein>
    <recommendedName>
        <fullName evidence="1">Calcineurin-like phosphoesterase domain-containing protein</fullName>
    </recommendedName>
</protein>
<dbReference type="Gene3D" id="3.60.21.10">
    <property type="match status" value="1"/>
</dbReference>
<sequence>MESDGTIQETRPPPSSGRPTVTFQILSDLHLEVNDEYSQFDIPVCAKYLVLAGDVGCIADYEQYREFINKQTDRFELVFLILGNHEFYRGTLAAGIEKARQLEREPCLNGRLVLLHQRRYDVPGSHVSILGCTLWSKVPDRSRDVVRQKIKDYKNIEGWTVDEHNIAHDSDVSWLRREIDSIRNENSKAAEHQVNTRTILAVTHHAPSLQGTSNPQHGESPWRFAFASDILEQSSVDIKTWIFGHTHYTTDFTRNGIRVVSNQRGYVHPESSPNDVKARFDSEKIISLQ</sequence>
<dbReference type="Pfam" id="PF00149">
    <property type="entry name" value="Metallophos"/>
    <property type="match status" value="1"/>
</dbReference>
<proteinExistence type="predicted"/>
<comment type="caution">
    <text evidence="2">The sequence shown here is derived from an EMBL/GenBank/DDBJ whole genome shotgun (WGS) entry which is preliminary data.</text>
</comment>
<name>A0ABR3YCS9_9EURO</name>
<dbReference type="SUPFAM" id="SSF56300">
    <property type="entry name" value="Metallo-dependent phosphatases"/>
    <property type="match status" value="1"/>
</dbReference>
<dbReference type="PANTHER" id="PTHR37844">
    <property type="entry name" value="SER/THR PROTEIN PHOSPHATASE SUPERFAMILY (AFU_ORTHOLOGUE AFUA_1G14840)"/>
    <property type="match status" value="1"/>
</dbReference>
<gene>
    <name evidence="2" type="ORF">Plec18167_000049</name>
</gene>